<dbReference type="OrthoDB" id="9782658at2"/>
<dbReference type="Proteomes" id="UP000051887">
    <property type="component" value="Unassembled WGS sequence"/>
</dbReference>
<dbReference type="GO" id="GO:0006508">
    <property type="term" value="P:proteolysis"/>
    <property type="evidence" value="ECO:0007669"/>
    <property type="project" value="UniProtKB-KW"/>
</dbReference>
<keyword evidence="1" id="KW-0645">Protease</keyword>
<evidence type="ECO:0000313" key="4">
    <source>
        <dbReference type="EMBL" id="CUH70157.1"/>
    </source>
</evidence>
<dbReference type="InterPro" id="IPR009197">
    <property type="entry name" value="MlrC"/>
</dbReference>
<organism evidence="5 7">
    <name type="scientific">Thalassovita autumnalis</name>
    <dbReference type="NCBI Taxonomy" id="2072972"/>
    <lineage>
        <taxon>Bacteria</taxon>
        <taxon>Pseudomonadati</taxon>
        <taxon>Pseudomonadota</taxon>
        <taxon>Alphaproteobacteria</taxon>
        <taxon>Rhodobacterales</taxon>
        <taxon>Roseobacteraceae</taxon>
        <taxon>Thalassovita</taxon>
    </lineage>
</organism>
<protein>
    <recommendedName>
        <fullName evidence="1">Microcystinase C</fullName>
        <shortName evidence="1">MlrC</shortName>
    </recommendedName>
</protein>
<name>A0A0P1GBA1_9RHOB</name>
<dbReference type="AlphaFoldDB" id="A0A0P1GBA1"/>
<reference evidence="5 7" key="1">
    <citation type="submission" date="2015-09" db="EMBL/GenBank/DDBJ databases">
        <authorList>
            <consortium name="Swine Surveillance"/>
        </authorList>
    </citation>
    <scope>NUCLEOTIDE SEQUENCE [LARGE SCALE GENOMIC DNA]</scope>
    <source>
        <strain evidence="5 7">5120</strain>
    </source>
</reference>
<comment type="cofactor">
    <cofactor evidence="1">
        <name>Zn(2+)</name>
        <dbReference type="ChEBI" id="CHEBI:29105"/>
    </cofactor>
    <text evidence="1">Binds 1 zinc ion per subunit.</text>
</comment>
<dbReference type="InterPro" id="IPR010799">
    <property type="entry name" value="MlrC_C"/>
</dbReference>
<dbReference type="Pfam" id="PF07171">
    <property type="entry name" value="MlrC_C"/>
    <property type="match status" value="1"/>
</dbReference>
<keyword evidence="6" id="KW-1185">Reference proteome</keyword>
<dbReference type="GO" id="GO:0046872">
    <property type="term" value="F:metal ion binding"/>
    <property type="evidence" value="ECO:0007669"/>
    <property type="project" value="UniProtKB-KW"/>
</dbReference>
<dbReference type="EMBL" id="CYSB01000047">
    <property type="protein sequence ID" value="CUH70157.1"/>
    <property type="molecule type" value="Genomic_DNA"/>
</dbReference>
<proteinExistence type="inferred from homology"/>
<dbReference type="Proteomes" id="UP000051086">
    <property type="component" value="Unassembled WGS sequence"/>
</dbReference>
<evidence type="ECO:0000313" key="7">
    <source>
        <dbReference type="Proteomes" id="UP000051887"/>
    </source>
</evidence>
<dbReference type="Pfam" id="PF07364">
    <property type="entry name" value="DUF1485"/>
    <property type="match status" value="1"/>
</dbReference>
<comment type="similarity">
    <text evidence="1">Belongs to the peptidase M81 family.</text>
</comment>
<evidence type="ECO:0000259" key="3">
    <source>
        <dbReference type="Pfam" id="PF07364"/>
    </source>
</evidence>
<keyword evidence="1" id="KW-0378">Hydrolase</keyword>
<gene>
    <name evidence="4" type="ORF">TL5118_04132</name>
    <name evidence="5" type="ORF">TL5120_03015</name>
</gene>
<dbReference type="EMBL" id="CYSC01000037">
    <property type="protein sequence ID" value="CUH73208.1"/>
    <property type="molecule type" value="Genomic_DNA"/>
</dbReference>
<evidence type="ECO:0000256" key="1">
    <source>
        <dbReference type="PIRNR" id="PIRNR012702"/>
    </source>
</evidence>
<evidence type="ECO:0000313" key="5">
    <source>
        <dbReference type="EMBL" id="CUH73208.1"/>
    </source>
</evidence>
<feature type="domain" description="Microcystin LR degradation protein MlrC C-terminal" evidence="2">
    <location>
        <begin position="299"/>
        <end position="472"/>
    </location>
</feature>
<reference evidence="4 6" key="2">
    <citation type="submission" date="2015-09" db="EMBL/GenBank/DDBJ databases">
        <authorList>
            <person name="Rodrigo-Torres L."/>
            <person name="Arahal D.R."/>
        </authorList>
    </citation>
    <scope>NUCLEOTIDE SEQUENCE [LARGE SCALE GENOMIC DNA]</scope>
    <source>
        <strain evidence="4 6">CECT 5118</strain>
    </source>
</reference>
<keyword evidence="1" id="KW-0482">Metalloprotease</keyword>
<sequence>MRVFCASLATETNSFSPLRTDFADFAQSFYAPPGDHPETPTLCSAVFPALRRRAATEGFTLIEGTATWAEPGGTVNNATWDRLREEVLDQLRAALPVDAVVLGLHGAMIAEDCADCEGVLIEAARQIAGPDAKIGVSFDPHSHLSAKRVENADIITVFKEFPHTDFVEAGEACVDLTLRAARGEIAPVISTFDCRMMDVLPTSRLPMRGFVDRMKALEAEGTVLSMSLIHGFMAGDSADLGAKTIVITDGNAEFGDRLAREKGLELFTYRGATKPPFLPPAEAIKAVDAAASTAGPVVLADVWDNPGGGVAGDSTILLQEAMDQGLKGAALGTIWDPMAVRLCFAAGEGATFDLRFGGKTSAHAGAPIDAKVTVTKLVRDAVQSFGTSVVPLGDAAAVRIGDLDIVLNSNRSQAFSPDLFTNLGIDITRKRVLIVKSTNHFHGAFAPVAAEILYAAVEGPYPNNPAKTQYTRLTRAIWPIVENPFATDATTQEVTA</sequence>
<feature type="domain" description="Microcystin LR degradation protein MlrC N-terminal" evidence="3">
    <location>
        <begin position="2"/>
        <end position="286"/>
    </location>
</feature>
<evidence type="ECO:0000259" key="2">
    <source>
        <dbReference type="Pfam" id="PF07171"/>
    </source>
</evidence>
<evidence type="ECO:0000313" key="6">
    <source>
        <dbReference type="Proteomes" id="UP000051086"/>
    </source>
</evidence>
<dbReference type="RefSeq" id="WP_058244367.1">
    <property type="nucleotide sequence ID" value="NZ_CYSB01000047.1"/>
</dbReference>
<dbReference type="PIRSF" id="PIRSF012702">
    <property type="entry name" value="UCP012702"/>
    <property type="match status" value="1"/>
</dbReference>
<keyword evidence="1" id="KW-0479">Metal-binding</keyword>
<dbReference type="GO" id="GO:0008237">
    <property type="term" value="F:metallopeptidase activity"/>
    <property type="evidence" value="ECO:0007669"/>
    <property type="project" value="UniProtKB-KW"/>
</dbReference>
<comment type="function">
    <text evidence="1">Involved in peptidolytic degradation of cyclic heptapeptide hepatotoxin microcystin (MC).</text>
</comment>
<dbReference type="InterPro" id="IPR015995">
    <property type="entry name" value="MlrC_N"/>
</dbReference>
<accession>A0A0P1GBA1</accession>